<feature type="compositionally biased region" description="Low complexity" evidence="5">
    <location>
        <begin position="1250"/>
        <end position="1259"/>
    </location>
</feature>
<feature type="compositionally biased region" description="Low complexity" evidence="5">
    <location>
        <begin position="1191"/>
        <end position="1226"/>
    </location>
</feature>
<dbReference type="Pfam" id="PF00076">
    <property type="entry name" value="RRM_1"/>
    <property type="match status" value="3"/>
</dbReference>
<evidence type="ECO:0000256" key="6">
    <source>
        <dbReference type="SAM" id="Phobius"/>
    </source>
</evidence>
<feature type="compositionally biased region" description="Gly residues" evidence="5">
    <location>
        <begin position="991"/>
        <end position="1000"/>
    </location>
</feature>
<dbReference type="Gene3D" id="3.30.70.330">
    <property type="match status" value="3"/>
</dbReference>
<feature type="domain" description="RRM" evidence="7">
    <location>
        <begin position="172"/>
        <end position="244"/>
    </location>
</feature>
<evidence type="ECO:0000256" key="3">
    <source>
        <dbReference type="ARBA" id="ARBA00023242"/>
    </source>
</evidence>
<feature type="compositionally biased region" description="Low complexity" evidence="5">
    <location>
        <begin position="1083"/>
        <end position="1118"/>
    </location>
</feature>
<feature type="domain" description="RRM" evidence="7">
    <location>
        <begin position="249"/>
        <end position="321"/>
    </location>
</feature>
<dbReference type="InterPro" id="IPR012677">
    <property type="entry name" value="Nucleotide-bd_a/b_plait_sf"/>
</dbReference>
<sequence length="1327" mass="142170">MDRISTKRGHNCGWLPFIIDLVVGSLVGVEVMVYLVEFSSMRAKFIVELVFWRIWALDIRVERGGAGRNCCLLGKEIVVGERACGSEELRKEERGLEMQFRPDVGNGPGLALRRPGGPGPPFAAPPLRGGFPVDYGPRVDDRRFTSQAPTRTALAKGQQQLSDEQDEAPPSRHLWVGNVSQEVTESLLREKFSKYGPIESVTVYSQRNYAFINFKNLENAQDAKNALQGVVLGGLAMRIEFAKGAKPSRHLWVGGIGSTVTREVIESEFKRFGMLEDFKFLRDRNCAFVDYVRIEDAIAAVDSLNRKRLGDEELRVDFGRSQPPKREARPAAVLGDDWGTPRDVRGHSDQFGRVPSDSYRGPPDVFRDSDRGPQASVDIFRAGPEGFQGGMGTPPSGLGTGRNREKEEPSDVLWVGFPLLSKVDEEGLRRAFMPYGEVERVKTFPGRTYAFVQFKNVEEATRAKNALEGKLFNDPRVHIRFSNSEIGPVDNPRTDSLVSPSSGRESGAFTDKNMVNRNAPTERFGSSNPPLRPTGLRPEYYPGGLARGAALARAAAVSGSGLAVGRGSDRGLTPDGRMAVDERSYQTGGQAGRGLPNARPGSRAPYEDGWEIPDDEIVSRESKRMRVLNGGPEVAYPSTYDGGRRFPEGDGFGPIPDTGSGFGSSQARSTGLGDDYMQGPGVPRPRIGSLQFDPPRPSAPAQAQLHSGGPPGPAKRETGAPEVGVVGINEGWRWHGTIAKGGTPVCRARCLPVGKGIDVTVPDVVNCTARTDLDMLAKHVYQAGDFGVVFFVPETDPDVPPYRDFMHYLGEKHRAGVAKLADGTTLFLVPPSEFSERVLKVPGNNCLFGVVLKAPQSVPSQYSQPQAGPPQQLHPPQPLQSQSPQPSSASNAQPYSQSQGRSLSNGLPVQENGAFQGPPPPQGRPPASVAATSNATQSQISSAPGGLPSGLTPELIASLTALLPQQGSGPVPPTSAPPPMSGSNLLPPANGGIGSAGFLGRGDPPSGSAAPSMPTLSSIDNRSNYRPVQGNQPPLITSQGWSSNHSEQPPAGGNHLTNSEQNPGFLPPSQQPPASLPVPPGQPQSLPGGPSSQGQLSFSGSQSQGFPTPVFVGQSLPQQPRPPQHPPPQLGGTPQLPADQLAQLTALLTQRQQQPAQQQQAAQLLQQHYQQQQPPAGHPVPSQPPLPPHQPQTQNYNQQPNLAPQFGQQGPLQPQWGQGHQLPPHGSQNATHPPPSNVNGGGWDHGGVSQGHQHQQQPALPTPQPPSTTLPQVQQHHSSSGSDHGGASNQDEAERQKRFQATLQLAAALLQQMQNQQAPGQSNGDQR</sequence>
<keyword evidence="3" id="KW-0539">Nucleus</keyword>
<evidence type="ECO:0000256" key="1">
    <source>
        <dbReference type="ARBA" id="ARBA00004123"/>
    </source>
</evidence>
<reference evidence="8 9" key="1">
    <citation type="submission" date="2024-09" db="EMBL/GenBank/DDBJ databases">
        <title>Chromosome-scale assembly of Riccia sorocarpa.</title>
        <authorList>
            <person name="Paukszto L."/>
        </authorList>
    </citation>
    <scope>NUCLEOTIDE SEQUENCE [LARGE SCALE GENOMIC DNA]</scope>
    <source>
        <strain evidence="8">LP-2024</strain>
        <tissue evidence="8">Aerial parts of the thallus</tissue>
    </source>
</reference>
<evidence type="ECO:0000313" key="8">
    <source>
        <dbReference type="EMBL" id="KAL3687423.1"/>
    </source>
</evidence>
<gene>
    <name evidence="8" type="ORF">R1sor_013732</name>
</gene>
<feature type="compositionally biased region" description="Polar residues" evidence="5">
    <location>
        <begin position="494"/>
        <end position="504"/>
    </location>
</feature>
<dbReference type="CDD" id="cd21546">
    <property type="entry name" value="SPOC_FPA-like"/>
    <property type="match status" value="1"/>
</dbReference>
<keyword evidence="2 4" id="KW-0694">RNA-binding</keyword>
<feature type="compositionally biased region" description="Pro residues" evidence="5">
    <location>
        <begin position="1176"/>
        <end position="1190"/>
    </location>
</feature>
<feature type="region of interest" description="Disordered" evidence="5">
    <location>
        <begin position="585"/>
        <end position="610"/>
    </location>
</feature>
<feature type="domain" description="RRM" evidence="7">
    <location>
        <begin position="410"/>
        <end position="484"/>
    </location>
</feature>
<evidence type="ECO:0000256" key="2">
    <source>
        <dbReference type="ARBA" id="ARBA00022884"/>
    </source>
</evidence>
<feature type="compositionally biased region" description="Low complexity" evidence="5">
    <location>
        <begin position="879"/>
        <end position="899"/>
    </location>
</feature>
<keyword evidence="6" id="KW-0812">Transmembrane</keyword>
<feature type="compositionally biased region" description="Low complexity" evidence="5">
    <location>
        <begin position="859"/>
        <end position="871"/>
    </location>
</feature>
<dbReference type="InterPro" id="IPR012921">
    <property type="entry name" value="SPOC_C"/>
</dbReference>
<dbReference type="InterPro" id="IPR035979">
    <property type="entry name" value="RBD_domain_sf"/>
</dbReference>
<dbReference type="SMART" id="SM00360">
    <property type="entry name" value="RRM"/>
    <property type="match status" value="3"/>
</dbReference>
<dbReference type="GO" id="GO:0003723">
    <property type="term" value="F:RNA binding"/>
    <property type="evidence" value="ECO:0007669"/>
    <property type="project" value="UniProtKB-UniRule"/>
</dbReference>
<evidence type="ECO:0000259" key="7">
    <source>
        <dbReference type="PROSITE" id="PS50102"/>
    </source>
</evidence>
<dbReference type="InterPro" id="IPR003954">
    <property type="entry name" value="RRM_euk-type"/>
</dbReference>
<feature type="compositionally biased region" description="Basic and acidic residues" evidence="5">
    <location>
        <begin position="320"/>
        <end position="329"/>
    </location>
</feature>
<feature type="region of interest" description="Disordered" evidence="5">
    <location>
        <begin position="320"/>
        <end position="405"/>
    </location>
</feature>
<feature type="region of interest" description="Disordered" evidence="5">
    <location>
        <begin position="859"/>
        <end position="1301"/>
    </location>
</feature>
<feature type="compositionally biased region" description="Low complexity" evidence="5">
    <location>
        <begin position="1269"/>
        <end position="1288"/>
    </location>
</feature>
<feature type="compositionally biased region" description="Gly residues" evidence="5">
    <location>
        <begin position="1239"/>
        <end position="1249"/>
    </location>
</feature>
<dbReference type="CDD" id="cd00590">
    <property type="entry name" value="RRM_SF"/>
    <property type="match status" value="3"/>
</dbReference>
<feature type="region of interest" description="Disordered" evidence="5">
    <location>
        <begin position="483"/>
        <end position="511"/>
    </location>
</feature>
<organism evidence="8 9">
    <name type="scientific">Riccia sorocarpa</name>
    <dbReference type="NCBI Taxonomy" id="122646"/>
    <lineage>
        <taxon>Eukaryota</taxon>
        <taxon>Viridiplantae</taxon>
        <taxon>Streptophyta</taxon>
        <taxon>Embryophyta</taxon>
        <taxon>Marchantiophyta</taxon>
        <taxon>Marchantiopsida</taxon>
        <taxon>Marchantiidae</taxon>
        <taxon>Marchantiales</taxon>
        <taxon>Ricciaceae</taxon>
        <taxon>Riccia</taxon>
    </lineage>
</organism>
<dbReference type="SMART" id="SM00361">
    <property type="entry name" value="RRM_1"/>
    <property type="match status" value="2"/>
</dbReference>
<dbReference type="GO" id="GO:0005634">
    <property type="term" value="C:nucleus"/>
    <property type="evidence" value="ECO:0007669"/>
    <property type="project" value="UniProtKB-SubCell"/>
</dbReference>
<evidence type="ECO:0000256" key="4">
    <source>
        <dbReference type="PROSITE-ProRule" id="PRU00176"/>
    </source>
</evidence>
<dbReference type="InterPro" id="IPR000504">
    <property type="entry name" value="RRM_dom"/>
</dbReference>
<dbReference type="PANTHER" id="PTHR23189">
    <property type="entry name" value="RNA RECOGNITION MOTIF-CONTAINING"/>
    <property type="match status" value="1"/>
</dbReference>
<feature type="compositionally biased region" description="Pro residues" evidence="5">
    <location>
        <begin position="970"/>
        <end position="980"/>
    </location>
</feature>
<feature type="compositionally biased region" description="Basic and acidic residues" evidence="5">
    <location>
        <begin position="339"/>
        <end position="350"/>
    </location>
</feature>
<dbReference type="SUPFAM" id="SSF54928">
    <property type="entry name" value="RNA-binding domain, RBD"/>
    <property type="match status" value="3"/>
</dbReference>
<feature type="compositionally biased region" description="Polar residues" evidence="5">
    <location>
        <begin position="1014"/>
        <end position="1047"/>
    </location>
</feature>
<accession>A0ABD3H7E8</accession>
<protein>
    <recommendedName>
        <fullName evidence="7">RRM domain-containing protein</fullName>
    </recommendedName>
</protein>
<dbReference type="PROSITE" id="PS50102">
    <property type="entry name" value="RRM"/>
    <property type="match status" value="3"/>
</dbReference>
<comment type="subcellular location">
    <subcellularLocation>
        <location evidence="1">Nucleus</location>
    </subcellularLocation>
</comment>
<feature type="compositionally biased region" description="Pro residues" evidence="5">
    <location>
        <begin position="1065"/>
        <end position="1082"/>
    </location>
</feature>
<feature type="compositionally biased region" description="Polar residues" evidence="5">
    <location>
        <begin position="930"/>
        <end position="942"/>
    </location>
</feature>
<dbReference type="EMBL" id="JBJQOH010000004">
    <property type="protein sequence ID" value="KAL3687423.1"/>
    <property type="molecule type" value="Genomic_DNA"/>
</dbReference>
<evidence type="ECO:0000256" key="5">
    <source>
        <dbReference type="SAM" id="MobiDB-lite"/>
    </source>
</evidence>
<feature type="transmembrane region" description="Helical" evidence="6">
    <location>
        <begin position="12"/>
        <end position="36"/>
    </location>
</feature>
<dbReference type="Proteomes" id="UP001633002">
    <property type="component" value="Unassembled WGS sequence"/>
</dbReference>
<evidence type="ECO:0000313" key="9">
    <source>
        <dbReference type="Proteomes" id="UP001633002"/>
    </source>
</evidence>
<proteinExistence type="predicted"/>
<feature type="region of interest" description="Disordered" evidence="5">
    <location>
        <begin position="636"/>
        <end position="720"/>
    </location>
</feature>
<keyword evidence="6" id="KW-1133">Transmembrane helix</keyword>
<feature type="compositionally biased region" description="Pro residues" evidence="5">
    <location>
        <begin position="1119"/>
        <end position="1129"/>
    </location>
</feature>
<feature type="region of interest" description="Disordered" evidence="5">
    <location>
        <begin position="142"/>
        <end position="172"/>
    </location>
</feature>
<feature type="compositionally biased region" description="Low complexity" evidence="5">
    <location>
        <begin position="1130"/>
        <end position="1175"/>
    </location>
</feature>
<name>A0ABD3H7E8_9MARC</name>
<dbReference type="Pfam" id="PF07744">
    <property type="entry name" value="SPOC"/>
    <property type="match status" value="1"/>
</dbReference>
<comment type="caution">
    <text evidence="8">The sequence shown here is derived from an EMBL/GenBank/DDBJ whole genome shotgun (WGS) entry which is preliminary data.</text>
</comment>
<keyword evidence="9" id="KW-1185">Reference proteome</keyword>
<keyword evidence="6" id="KW-0472">Membrane</keyword>